<name>A0A5B7FBG6_PORTR</name>
<dbReference type="EMBL" id="VSRR010005443">
    <property type="protein sequence ID" value="MPC42453.1"/>
    <property type="molecule type" value="Genomic_DNA"/>
</dbReference>
<keyword evidence="2" id="KW-1185">Reference proteome</keyword>
<comment type="caution">
    <text evidence="1">The sequence shown here is derived from an EMBL/GenBank/DDBJ whole genome shotgun (WGS) entry which is preliminary data.</text>
</comment>
<dbReference type="AlphaFoldDB" id="A0A5B7FBG6"/>
<reference evidence="1 2" key="1">
    <citation type="submission" date="2019-05" db="EMBL/GenBank/DDBJ databases">
        <title>Another draft genome of Portunus trituberculatus and its Hox gene families provides insights of decapod evolution.</title>
        <authorList>
            <person name="Jeong J.-H."/>
            <person name="Song I."/>
            <person name="Kim S."/>
            <person name="Choi T."/>
            <person name="Kim D."/>
            <person name="Ryu S."/>
            <person name="Kim W."/>
        </authorList>
    </citation>
    <scope>NUCLEOTIDE SEQUENCE [LARGE SCALE GENOMIC DNA]</scope>
    <source>
        <tissue evidence="1">Muscle</tissue>
    </source>
</reference>
<evidence type="ECO:0000313" key="1">
    <source>
        <dbReference type="EMBL" id="MPC42453.1"/>
    </source>
</evidence>
<organism evidence="1 2">
    <name type="scientific">Portunus trituberculatus</name>
    <name type="common">Swimming crab</name>
    <name type="synonym">Neptunus trituberculatus</name>
    <dbReference type="NCBI Taxonomy" id="210409"/>
    <lineage>
        <taxon>Eukaryota</taxon>
        <taxon>Metazoa</taxon>
        <taxon>Ecdysozoa</taxon>
        <taxon>Arthropoda</taxon>
        <taxon>Crustacea</taxon>
        <taxon>Multicrustacea</taxon>
        <taxon>Malacostraca</taxon>
        <taxon>Eumalacostraca</taxon>
        <taxon>Eucarida</taxon>
        <taxon>Decapoda</taxon>
        <taxon>Pleocyemata</taxon>
        <taxon>Brachyura</taxon>
        <taxon>Eubrachyura</taxon>
        <taxon>Portunoidea</taxon>
        <taxon>Portunidae</taxon>
        <taxon>Portuninae</taxon>
        <taxon>Portunus</taxon>
    </lineage>
</organism>
<sequence length="55" mass="6303">MFFGQMPEVWKEDGVSKILTFSIYEGVFGKLKNRLGMILGRISLLLRFQHAETGL</sequence>
<proteinExistence type="predicted"/>
<protein>
    <submittedName>
        <fullName evidence="1">Uncharacterized protein</fullName>
    </submittedName>
</protein>
<evidence type="ECO:0000313" key="2">
    <source>
        <dbReference type="Proteomes" id="UP000324222"/>
    </source>
</evidence>
<gene>
    <name evidence="1" type="ORF">E2C01_036075</name>
</gene>
<dbReference type="Proteomes" id="UP000324222">
    <property type="component" value="Unassembled WGS sequence"/>
</dbReference>
<accession>A0A5B7FBG6</accession>